<organism evidence="6 7">
    <name type="scientific">Longimicrobium terrae</name>
    <dbReference type="NCBI Taxonomy" id="1639882"/>
    <lineage>
        <taxon>Bacteria</taxon>
        <taxon>Pseudomonadati</taxon>
        <taxon>Gemmatimonadota</taxon>
        <taxon>Longimicrobiia</taxon>
        <taxon>Longimicrobiales</taxon>
        <taxon>Longimicrobiaceae</taxon>
        <taxon>Longimicrobium</taxon>
    </lineage>
</organism>
<reference evidence="6 7" key="1">
    <citation type="submission" date="2020-08" db="EMBL/GenBank/DDBJ databases">
        <title>Genomic Encyclopedia of Type Strains, Phase IV (KMG-IV): sequencing the most valuable type-strain genomes for metagenomic binning, comparative biology and taxonomic classification.</title>
        <authorList>
            <person name="Goeker M."/>
        </authorList>
    </citation>
    <scope>NUCLEOTIDE SEQUENCE [LARGE SCALE GENOMIC DNA]</scope>
    <source>
        <strain evidence="6 7">DSM 29007</strain>
    </source>
</reference>
<keyword evidence="4" id="KW-0732">Signal</keyword>
<dbReference type="Proteomes" id="UP000582837">
    <property type="component" value="Unassembled WGS sequence"/>
</dbReference>
<dbReference type="Gene3D" id="3.20.20.80">
    <property type="entry name" value="Glycosidases"/>
    <property type="match status" value="1"/>
</dbReference>
<dbReference type="SMART" id="SM00642">
    <property type="entry name" value="Aamy"/>
    <property type="match status" value="1"/>
</dbReference>
<comment type="catalytic activity">
    <reaction evidence="3">
        <text>Endohydrolysis of (1-&gt;4)-alpha-D-glucosidic linkages in polysaccharides containing three or more (1-&gt;4)-alpha-linked D-glucose units.</text>
        <dbReference type="EC" id="3.2.1.1"/>
    </reaction>
</comment>
<dbReference type="PANTHER" id="PTHR10357:SF179">
    <property type="entry name" value="NEUTRAL AND BASIC AMINO ACID TRANSPORT PROTEIN RBAT"/>
    <property type="match status" value="1"/>
</dbReference>
<feature type="chain" id="PRO_5032483005" description="Alpha-amylase" evidence="4">
    <location>
        <begin position="20"/>
        <end position="538"/>
    </location>
</feature>
<dbReference type="EC" id="3.2.1.1" evidence="3"/>
<dbReference type="InterPro" id="IPR017853">
    <property type="entry name" value="GH"/>
</dbReference>
<evidence type="ECO:0000256" key="4">
    <source>
        <dbReference type="SAM" id="SignalP"/>
    </source>
</evidence>
<dbReference type="Gene3D" id="3.90.400.10">
    <property type="entry name" value="Oligo-1,6-glucosidase, Domain 2"/>
    <property type="match status" value="1"/>
</dbReference>
<dbReference type="GO" id="GO:0009313">
    <property type="term" value="P:oligosaccharide catabolic process"/>
    <property type="evidence" value="ECO:0007669"/>
    <property type="project" value="TreeGrafter"/>
</dbReference>
<dbReference type="GO" id="GO:0004556">
    <property type="term" value="F:alpha-amylase activity"/>
    <property type="evidence" value="ECO:0007669"/>
    <property type="project" value="UniProtKB-UniRule"/>
</dbReference>
<evidence type="ECO:0000313" key="7">
    <source>
        <dbReference type="Proteomes" id="UP000582837"/>
    </source>
</evidence>
<dbReference type="InterPro" id="IPR045857">
    <property type="entry name" value="O16G_dom_2"/>
</dbReference>
<dbReference type="AlphaFoldDB" id="A0A841H7W8"/>
<evidence type="ECO:0000256" key="1">
    <source>
        <dbReference type="ARBA" id="ARBA00008061"/>
    </source>
</evidence>
<proteinExistence type="inferred from homology"/>
<feature type="signal peptide" evidence="4">
    <location>
        <begin position="1"/>
        <end position="19"/>
    </location>
</feature>
<keyword evidence="7" id="KW-1185">Reference proteome</keyword>
<dbReference type="SUPFAM" id="SSF51445">
    <property type="entry name" value="(Trans)glycosidases"/>
    <property type="match status" value="1"/>
</dbReference>
<evidence type="ECO:0000256" key="2">
    <source>
        <dbReference type="RuleBase" id="RU003615"/>
    </source>
</evidence>
<dbReference type="CDD" id="cd11316">
    <property type="entry name" value="AmyAc_bac2_AmyA"/>
    <property type="match status" value="1"/>
</dbReference>
<comment type="similarity">
    <text evidence="1 2">Belongs to the glycosyl hydrolase 13 family.</text>
</comment>
<sequence length="538" mass="59231">MKRTAAVFAALLAGVPAAAHTQAAQRPWWSHNTVCYEVFVRSFYDSDGDGIGDLNGLTEKLDYINDGDAASRRDLGANCIWLMPIAESPSYHGYDVVDYYRVERDYGTNDDFKRLVAEAHRRGIRVLVDLVLNHSSSDHPYFKQALIDPNSPYRLWYGLSPTKPEGRGPWGQEIWHRSYNRDEYYFGLFVREMPDLDYRNPAVRREAQNIARYWLQDMGVDGFRLDAVAHLTEDGPVMKNAPSVHPVLREFAAYVRQVAPNSFTVGEVMDSTGSLPAYYPDQLDSHFAFDAADALINAARSGSARALFPAIMRLQRDIPAQRFSPFLRNHDQTRAMTDLRGDFAKGRVAATLMLTMPGIPFMYYGEEIGITGDKPDPRLRTPMQWTTGPSAGFTRGLPWEPLQPDSLTANVQVQDADAASLLNHYRALVHLRTSSLALGAGELVPLTASTDAVAAYLRRDGARVALVLVNLGATPAAGVTISSADRVLPAGRYAPATLLGGATAAALRVGADGRIRGWIPVPTLAPMSSHILDLTPGR</sequence>
<dbReference type="RefSeq" id="WP_170032008.1">
    <property type="nucleotide sequence ID" value="NZ_JABDTL010000001.1"/>
</dbReference>
<keyword evidence="3" id="KW-0119">Carbohydrate metabolism</keyword>
<dbReference type="InterPro" id="IPR006046">
    <property type="entry name" value="Alpha_amylase"/>
</dbReference>
<protein>
    <recommendedName>
        <fullName evidence="3">Alpha-amylase</fullName>
        <ecNumber evidence="3">3.2.1.1</ecNumber>
    </recommendedName>
</protein>
<evidence type="ECO:0000259" key="5">
    <source>
        <dbReference type="SMART" id="SM00642"/>
    </source>
</evidence>
<evidence type="ECO:0000313" key="6">
    <source>
        <dbReference type="EMBL" id="MBB6073992.1"/>
    </source>
</evidence>
<dbReference type="InterPro" id="IPR006047">
    <property type="entry name" value="GH13_cat_dom"/>
</dbReference>
<name>A0A841H7W8_9BACT</name>
<keyword evidence="3 6" id="KW-0326">Glycosidase</keyword>
<evidence type="ECO:0000256" key="3">
    <source>
        <dbReference type="RuleBase" id="RU361134"/>
    </source>
</evidence>
<dbReference type="PRINTS" id="PR00110">
    <property type="entry name" value="ALPHAAMYLASE"/>
</dbReference>
<gene>
    <name evidence="6" type="ORF">HNQ61_005673</name>
</gene>
<dbReference type="PANTHER" id="PTHR10357">
    <property type="entry name" value="ALPHA-AMYLASE FAMILY MEMBER"/>
    <property type="match status" value="1"/>
</dbReference>
<comment type="caution">
    <text evidence="6">The sequence shown here is derived from an EMBL/GenBank/DDBJ whole genome shotgun (WGS) entry which is preliminary data.</text>
</comment>
<keyword evidence="3" id="KW-0378">Hydrolase</keyword>
<dbReference type="Pfam" id="PF00128">
    <property type="entry name" value="Alpha-amylase"/>
    <property type="match status" value="1"/>
</dbReference>
<dbReference type="EMBL" id="JACHIA010000035">
    <property type="protein sequence ID" value="MBB6073992.1"/>
    <property type="molecule type" value="Genomic_DNA"/>
</dbReference>
<accession>A0A841H7W8</accession>
<feature type="domain" description="Glycosyl hydrolase family 13 catalytic" evidence="5">
    <location>
        <begin position="37"/>
        <end position="432"/>
    </location>
</feature>
<dbReference type="GO" id="GO:0043169">
    <property type="term" value="F:cation binding"/>
    <property type="evidence" value="ECO:0007669"/>
    <property type="project" value="InterPro"/>
</dbReference>